<accession>D7LP09</accession>
<dbReference type="Gramene" id="scaffold_500972.1">
    <property type="protein sequence ID" value="scaffold_500972.1"/>
    <property type="gene ID" value="scaffold_500972.1"/>
</dbReference>
<sequence>MAPRVRGGRGRGRGKRGPKSPVKRPTVIPTRPTSSGVSSQRPRSLPPQCEFTPVNPQGPNPETEQSEIRQPSPRVSLRDIAYMHVMINT</sequence>
<evidence type="ECO:0000256" key="1">
    <source>
        <dbReference type="SAM" id="MobiDB-lite"/>
    </source>
</evidence>
<protein>
    <submittedName>
        <fullName evidence="2">Predicted protein</fullName>
    </submittedName>
</protein>
<evidence type="ECO:0000313" key="2">
    <source>
        <dbReference type="EMBL" id="EFH51781.1"/>
    </source>
</evidence>
<feature type="region of interest" description="Disordered" evidence="1">
    <location>
        <begin position="1"/>
        <end position="74"/>
    </location>
</feature>
<feature type="compositionally biased region" description="Polar residues" evidence="1">
    <location>
        <begin position="31"/>
        <end position="42"/>
    </location>
</feature>
<gene>
    <name evidence="2" type="ORF">ARALYDRAFT_905268</name>
</gene>
<keyword evidence="3" id="KW-1185">Reference proteome</keyword>
<dbReference type="EMBL" id="GL348717">
    <property type="protein sequence ID" value="EFH51781.1"/>
    <property type="molecule type" value="Genomic_DNA"/>
</dbReference>
<organism evidence="3">
    <name type="scientific">Arabidopsis lyrata subsp. lyrata</name>
    <name type="common">Lyre-leaved rock-cress</name>
    <dbReference type="NCBI Taxonomy" id="81972"/>
    <lineage>
        <taxon>Eukaryota</taxon>
        <taxon>Viridiplantae</taxon>
        <taxon>Streptophyta</taxon>
        <taxon>Embryophyta</taxon>
        <taxon>Tracheophyta</taxon>
        <taxon>Spermatophyta</taxon>
        <taxon>Magnoliopsida</taxon>
        <taxon>eudicotyledons</taxon>
        <taxon>Gunneridae</taxon>
        <taxon>Pentapetalae</taxon>
        <taxon>rosids</taxon>
        <taxon>malvids</taxon>
        <taxon>Brassicales</taxon>
        <taxon>Brassicaceae</taxon>
        <taxon>Camelineae</taxon>
        <taxon>Arabidopsis</taxon>
    </lineage>
</organism>
<reference evidence="3" key="1">
    <citation type="journal article" date="2011" name="Nat. Genet.">
        <title>The Arabidopsis lyrata genome sequence and the basis of rapid genome size change.</title>
        <authorList>
            <person name="Hu T.T."/>
            <person name="Pattyn P."/>
            <person name="Bakker E.G."/>
            <person name="Cao J."/>
            <person name="Cheng J.-F."/>
            <person name="Clark R.M."/>
            <person name="Fahlgren N."/>
            <person name="Fawcett J.A."/>
            <person name="Grimwood J."/>
            <person name="Gundlach H."/>
            <person name="Haberer G."/>
            <person name="Hollister J.D."/>
            <person name="Ossowski S."/>
            <person name="Ottilar R.P."/>
            <person name="Salamov A.A."/>
            <person name="Schneeberger K."/>
            <person name="Spannagl M."/>
            <person name="Wang X."/>
            <person name="Yang L."/>
            <person name="Nasrallah M.E."/>
            <person name="Bergelson J."/>
            <person name="Carrington J.C."/>
            <person name="Gaut B.S."/>
            <person name="Schmutz J."/>
            <person name="Mayer K.F.X."/>
            <person name="Van de Peer Y."/>
            <person name="Grigoriev I.V."/>
            <person name="Nordborg M."/>
            <person name="Weigel D."/>
            <person name="Guo Y.-L."/>
        </authorList>
    </citation>
    <scope>NUCLEOTIDE SEQUENCE [LARGE SCALE GENOMIC DNA]</scope>
    <source>
        <strain evidence="3">cv. MN47</strain>
    </source>
</reference>
<dbReference type="HOGENOM" id="CLU_2457850_0_0_1"/>
<evidence type="ECO:0000313" key="3">
    <source>
        <dbReference type="Proteomes" id="UP000008694"/>
    </source>
</evidence>
<feature type="compositionally biased region" description="Basic residues" evidence="1">
    <location>
        <begin position="1"/>
        <end position="22"/>
    </location>
</feature>
<dbReference type="AlphaFoldDB" id="D7LP09"/>
<name>D7LP09_ARALL</name>
<feature type="compositionally biased region" description="Polar residues" evidence="1">
    <location>
        <begin position="54"/>
        <end position="63"/>
    </location>
</feature>
<dbReference type="Proteomes" id="UP000008694">
    <property type="component" value="Unassembled WGS sequence"/>
</dbReference>
<proteinExistence type="predicted"/>